<sequence>MPRPSSKPHLRNRLEQQQLPHLYARHSPLPVAVVFFILAVAAIPIGVVVIVSGGQTTRLSYRYDHINSYKFEMGAAGQHAVDFPFNGSVFSAGVKTRLRFSLPYSLAPPVFIQYRLHPLFLNFRQFSISLDFAQLAGGTADLLQECRPFRFPGEVTGNTVAGYYNPCGAYPWSLFNDSISLYRADGTLICDGGAFTTTGASLVAGNQCMKTGIALPKDVNRRFKDPMPIPGRGPMWSAGGDPTSPDPYLREGYYFGEPGHKIPSSRDEDLMVWLDASFTSDVTKDYRIVTVSLPAGEYYFDITERYPTAAYTTEKFVQLSTRTWIGERNHLLGAILIVMGSSAFLMAVALLTLQYFITPMYMK</sequence>
<keyword evidence="3 7" id="KW-0812">Transmembrane</keyword>
<comment type="similarity">
    <text evidence="2 6">Belongs to the CDC50/LEM3 family.</text>
</comment>
<dbReference type="GO" id="GO:0005783">
    <property type="term" value="C:endoplasmic reticulum"/>
    <property type="evidence" value="ECO:0007669"/>
    <property type="project" value="TreeGrafter"/>
</dbReference>
<evidence type="ECO:0000313" key="8">
    <source>
        <dbReference type="EMBL" id="KAG5470447.1"/>
    </source>
</evidence>
<gene>
    <name evidence="8" type="ORF">LSCM1_01691</name>
</gene>
<organism evidence="8 9">
    <name type="scientific">Leishmania martiniquensis</name>
    <dbReference type="NCBI Taxonomy" id="1580590"/>
    <lineage>
        <taxon>Eukaryota</taxon>
        <taxon>Discoba</taxon>
        <taxon>Euglenozoa</taxon>
        <taxon>Kinetoplastea</taxon>
        <taxon>Metakinetoplastina</taxon>
        <taxon>Trypanosomatida</taxon>
        <taxon>Trypanosomatidae</taxon>
        <taxon>Leishmaniinae</taxon>
        <taxon>Leishmania</taxon>
    </lineage>
</organism>
<dbReference type="PANTHER" id="PTHR10926:SF73">
    <property type="entry name" value="LEM3 (LIGAND-EFFECT MODULATOR 3) FAMILY _ CDC50 FAMILY"/>
    <property type="match status" value="1"/>
</dbReference>
<dbReference type="GO" id="GO:0005794">
    <property type="term" value="C:Golgi apparatus"/>
    <property type="evidence" value="ECO:0007669"/>
    <property type="project" value="TreeGrafter"/>
</dbReference>
<name>A0A836GMH8_9TRYP</name>
<evidence type="ECO:0000256" key="3">
    <source>
        <dbReference type="ARBA" id="ARBA00022692"/>
    </source>
</evidence>
<feature type="transmembrane region" description="Helical" evidence="7">
    <location>
        <begin position="29"/>
        <end position="52"/>
    </location>
</feature>
<dbReference type="PANTHER" id="PTHR10926">
    <property type="entry name" value="CELL CYCLE CONTROL PROTEIN 50"/>
    <property type="match status" value="1"/>
</dbReference>
<dbReference type="RefSeq" id="XP_067175840.1">
    <property type="nucleotide sequence ID" value="XM_067319291.1"/>
</dbReference>
<accession>A0A836GMH8</accession>
<dbReference type="InterPro" id="IPR005045">
    <property type="entry name" value="CDC50/LEM3_fam"/>
</dbReference>
<evidence type="ECO:0000256" key="4">
    <source>
        <dbReference type="ARBA" id="ARBA00022989"/>
    </source>
</evidence>
<evidence type="ECO:0000313" key="9">
    <source>
        <dbReference type="Proteomes" id="UP000673552"/>
    </source>
</evidence>
<dbReference type="GO" id="GO:0005886">
    <property type="term" value="C:plasma membrane"/>
    <property type="evidence" value="ECO:0007669"/>
    <property type="project" value="TreeGrafter"/>
</dbReference>
<evidence type="ECO:0000256" key="5">
    <source>
        <dbReference type="ARBA" id="ARBA00023136"/>
    </source>
</evidence>
<evidence type="ECO:0008006" key="10">
    <source>
        <dbReference type="Google" id="ProtNLM"/>
    </source>
</evidence>
<comment type="caution">
    <text evidence="8">The sequence shown here is derived from an EMBL/GenBank/DDBJ whole genome shotgun (WGS) entry which is preliminary data.</text>
</comment>
<dbReference type="PIRSF" id="PIRSF015840">
    <property type="entry name" value="DUF284_TM_euk"/>
    <property type="match status" value="1"/>
</dbReference>
<dbReference type="KEGG" id="lmat:92511803"/>
<protein>
    <recommendedName>
        <fullName evidence="10">LEM3 (Ligand-effect modulator 3) family / CDC50 family</fullName>
    </recommendedName>
</protein>
<keyword evidence="9" id="KW-1185">Reference proteome</keyword>
<dbReference type="OrthoDB" id="340608at2759"/>
<dbReference type="Pfam" id="PF03381">
    <property type="entry name" value="CDC50"/>
    <property type="match status" value="1"/>
</dbReference>
<proteinExistence type="inferred from homology"/>
<keyword evidence="4 7" id="KW-1133">Transmembrane helix</keyword>
<keyword evidence="5 6" id="KW-0472">Membrane</keyword>
<dbReference type="EMBL" id="JAFEUZ010000032">
    <property type="protein sequence ID" value="KAG5470447.1"/>
    <property type="molecule type" value="Genomic_DNA"/>
</dbReference>
<dbReference type="Proteomes" id="UP000673552">
    <property type="component" value="Chromosome 32"/>
</dbReference>
<comment type="subcellular location">
    <subcellularLocation>
        <location evidence="1">Membrane</location>
    </subcellularLocation>
</comment>
<reference evidence="8 9" key="1">
    <citation type="submission" date="2021-03" db="EMBL/GenBank/DDBJ databases">
        <title>Leishmania (Mundinia) martiniquensis Genome sequencing and assembly.</title>
        <authorList>
            <person name="Almutairi H."/>
            <person name="Gatherer D."/>
        </authorList>
    </citation>
    <scope>NUCLEOTIDE SEQUENCE [LARGE SCALE GENOMIC DNA]</scope>
    <source>
        <strain evidence="8">LSCM1</strain>
    </source>
</reference>
<evidence type="ECO:0000256" key="2">
    <source>
        <dbReference type="ARBA" id="ARBA00009457"/>
    </source>
</evidence>
<dbReference type="GeneID" id="92511803"/>
<feature type="transmembrane region" description="Helical" evidence="7">
    <location>
        <begin position="331"/>
        <end position="357"/>
    </location>
</feature>
<dbReference type="AlphaFoldDB" id="A0A836GMH8"/>
<evidence type="ECO:0000256" key="6">
    <source>
        <dbReference type="PIRNR" id="PIRNR015840"/>
    </source>
</evidence>
<evidence type="ECO:0000256" key="7">
    <source>
        <dbReference type="SAM" id="Phobius"/>
    </source>
</evidence>
<evidence type="ECO:0000256" key="1">
    <source>
        <dbReference type="ARBA" id="ARBA00004370"/>
    </source>
</evidence>